<feature type="binding site" evidence="8">
    <location>
        <position position="331"/>
    </location>
    <ligand>
        <name>Zn(2+)</name>
        <dbReference type="ChEBI" id="CHEBI:29105"/>
        <label>2</label>
    </ligand>
</feature>
<evidence type="ECO:0000256" key="1">
    <source>
        <dbReference type="ARBA" id="ARBA00006272"/>
    </source>
</evidence>
<dbReference type="STRING" id="263852.SAMN02745116_00816"/>
<dbReference type="AlphaFoldDB" id="A0A1T4LUZ1"/>
<dbReference type="Proteomes" id="UP000190328">
    <property type="component" value="Unassembled WGS sequence"/>
</dbReference>
<feature type="binding site" evidence="8">
    <location>
        <position position="223"/>
    </location>
    <ligand>
        <name>Zn(2+)</name>
        <dbReference type="ChEBI" id="CHEBI:29105"/>
        <label>2</label>
    </ligand>
</feature>
<dbReference type="InterPro" id="IPR008007">
    <property type="entry name" value="Peptidase_M42"/>
</dbReference>
<evidence type="ECO:0000256" key="2">
    <source>
        <dbReference type="ARBA" id="ARBA00022438"/>
    </source>
</evidence>
<dbReference type="PANTHER" id="PTHR32481:SF0">
    <property type="entry name" value="AMINOPEPTIDASE YPDE-RELATED"/>
    <property type="match status" value="1"/>
</dbReference>
<gene>
    <name evidence="9" type="ORF">SAMN02745116_00816</name>
</gene>
<evidence type="ECO:0000256" key="8">
    <source>
        <dbReference type="PIRSR" id="PIRSR001123-2"/>
    </source>
</evidence>
<sequence>MKEGINFVKKMETIELIQTLSTANGVSGFEEEVVKIYKETCQEIGEMSTDGMKNLYIQRKENQGNRRIVQLDAHSDEVGLIVQAILPNGMLRFLTVGGWVANNLSAQKVRVRNRQKKYITGVVTSIPPHFLSESERKKPLSVQDLLIDVGAKSKKEVEEIYGIAIGSPIVPDVECKFDEKRGLFLGKAFDCRIGCACMADVLDELKGEELPFDVVATLSSQEEVGLRGATVAANKVKSDLAIVFEGCPADDLSKESFMIQSAMGKGPMLRHFDVSMITSPEFQEYALEVAKKLNIPVQVSVRSGGGTNGAAIQKATGSPTIVIAIPVRYAHTHHGMVEYQDYLYAKELALGILRKLSNEEITTLIQPV</sequence>
<keyword evidence="5" id="KW-0378">Hydrolase</keyword>
<dbReference type="SUPFAM" id="SSF53187">
    <property type="entry name" value="Zn-dependent exopeptidases"/>
    <property type="match status" value="1"/>
</dbReference>
<dbReference type="GO" id="GO:0004177">
    <property type="term" value="F:aminopeptidase activity"/>
    <property type="evidence" value="ECO:0007669"/>
    <property type="project" value="UniProtKB-UniRule"/>
</dbReference>
<dbReference type="Gene3D" id="3.40.630.10">
    <property type="entry name" value="Zn peptidases"/>
    <property type="match status" value="1"/>
</dbReference>
<evidence type="ECO:0000256" key="4">
    <source>
        <dbReference type="ARBA" id="ARBA00022723"/>
    </source>
</evidence>
<dbReference type="Pfam" id="PF05343">
    <property type="entry name" value="Peptidase_M42"/>
    <property type="match status" value="1"/>
</dbReference>
<dbReference type="Gene3D" id="2.40.30.40">
    <property type="entry name" value="Peptidase M42, domain 2"/>
    <property type="match status" value="1"/>
</dbReference>
<dbReference type="SUPFAM" id="SSF101821">
    <property type="entry name" value="Aminopeptidase/glucanase lid domain"/>
    <property type="match status" value="1"/>
</dbReference>
<evidence type="ECO:0000256" key="6">
    <source>
        <dbReference type="PIRNR" id="PIRNR001123"/>
    </source>
</evidence>
<reference evidence="9 10" key="1">
    <citation type="submission" date="2017-02" db="EMBL/GenBank/DDBJ databases">
        <authorList>
            <person name="Peterson S.W."/>
        </authorList>
    </citation>
    <scope>NUCLEOTIDE SEQUENCE [LARGE SCALE GENOMIC DNA]</scope>
    <source>
        <strain evidence="9 10">ATCC BAA-1030</strain>
    </source>
</reference>
<feature type="binding site" evidence="8">
    <location>
        <position position="190"/>
    </location>
    <ligand>
        <name>Zn(2+)</name>
        <dbReference type="ChEBI" id="CHEBI:29105"/>
        <label>2</label>
    </ligand>
</feature>
<feature type="active site" description="Proton acceptor" evidence="7">
    <location>
        <position position="222"/>
    </location>
</feature>
<protein>
    <submittedName>
        <fullName evidence="9">Putative aminopeptidase FrvX</fullName>
    </submittedName>
</protein>
<dbReference type="PANTHER" id="PTHR32481">
    <property type="entry name" value="AMINOPEPTIDASE"/>
    <property type="match status" value="1"/>
</dbReference>
<comment type="similarity">
    <text evidence="1 6">Belongs to the peptidase M42 family.</text>
</comment>
<evidence type="ECO:0000313" key="9">
    <source>
        <dbReference type="EMBL" id="SJZ58512.1"/>
    </source>
</evidence>
<evidence type="ECO:0000313" key="10">
    <source>
        <dbReference type="Proteomes" id="UP000190328"/>
    </source>
</evidence>
<dbReference type="GO" id="GO:0006508">
    <property type="term" value="P:proteolysis"/>
    <property type="evidence" value="ECO:0007669"/>
    <property type="project" value="UniProtKB-KW"/>
</dbReference>
<accession>A0A1T4LUZ1</accession>
<evidence type="ECO:0000256" key="5">
    <source>
        <dbReference type="ARBA" id="ARBA00022801"/>
    </source>
</evidence>
<feature type="binding site" evidence="8">
    <location>
        <position position="245"/>
    </location>
    <ligand>
        <name>Zn(2+)</name>
        <dbReference type="ChEBI" id="CHEBI:29105"/>
        <label>1</label>
    </ligand>
</feature>
<keyword evidence="4 8" id="KW-0479">Metal-binding</keyword>
<evidence type="ECO:0000256" key="7">
    <source>
        <dbReference type="PIRSR" id="PIRSR001123-1"/>
    </source>
</evidence>
<keyword evidence="3" id="KW-0645">Protease</keyword>
<dbReference type="InterPro" id="IPR051464">
    <property type="entry name" value="Peptidase_M42_aminopept"/>
</dbReference>
<name>A0A1T4LUZ1_9ENTE</name>
<dbReference type="OrthoDB" id="9772053at2"/>
<dbReference type="GO" id="GO:0046872">
    <property type="term" value="F:metal ion binding"/>
    <property type="evidence" value="ECO:0007669"/>
    <property type="project" value="UniProtKB-UniRule"/>
</dbReference>
<proteinExistence type="inferred from homology"/>
<dbReference type="PIRSF" id="PIRSF001123">
    <property type="entry name" value="PepA_GA"/>
    <property type="match status" value="1"/>
</dbReference>
<feature type="binding site" evidence="8">
    <location>
        <position position="74"/>
    </location>
    <ligand>
        <name>Zn(2+)</name>
        <dbReference type="ChEBI" id="CHEBI:29105"/>
        <label>1</label>
    </ligand>
</feature>
<feature type="binding site" evidence="8">
    <location>
        <position position="190"/>
    </location>
    <ligand>
        <name>Zn(2+)</name>
        <dbReference type="ChEBI" id="CHEBI:29105"/>
        <label>1</label>
    </ligand>
</feature>
<keyword evidence="10" id="KW-1185">Reference proteome</keyword>
<dbReference type="InterPro" id="IPR023367">
    <property type="entry name" value="Peptidase_M42_dom2"/>
</dbReference>
<dbReference type="EMBL" id="FUXI01000007">
    <property type="protein sequence ID" value="SJZ58512.1"/>
    <property type="molecule type" value="Genomic_DNA"/>
</dbReference>
<evidence type="ECO:0000256" key="3">
    <source>
        <dbReference type="ARBA" id="ARBA00022670"/>
    </source>
</evidence>
<comment type="cofactor">
    <cofactor evidence="8">
        <name>a divalent metal cation</name>
        <dbReference type="ChEBI" id="CHEBI:60240"/>
    </cofactor>
    <text evidence="8">Binds 2 divalent metal cations per subunit.</text>
</comment>
<organism evidence="9 10">
    <name type="scientific">Pilibacter termitis</name>
    <dbReference type="NCBI Taxonomy" id="263852"/>
    <lineage>
        <taxon>Bacteria</taxon>
        <taxon>Bacillati</taxon>
        <taxon>Bacillota</taxon>
        <taxon>Bacilli</taxon>
        <taxon>Lactobacillales</taxon>
        <taxon>Enterococcaceae</taxon>
        <taxon>Pilibacter</taxon>
    </lineage>
</organism>
<keyword evidence="2 9" id="KW-0031">Aminopeptidase</keyword>